<keyword evidence="3 8" id="KW-1133">Transmembrane helix</keyword>
<evidence type="ECO:0000256" key="8">
    <source>
        <dbReference type="SAM" id="Phobius"/>
    </source>
</evidence>
<accession>A0AAV3XQ05</accession>
<evidence type="ECO:0000256" key="1">
    <source>
        <dbReference type="ARBA" id="ARBA00004141"/>
    </source>
</evidence>
<feature type="transmembrane region" description="Helical" evidence="8">
    <location>
        <begin position="87"/>
        <end position="109"/>
    </location>
</feature>
<gene>
    <name evidence="10" type="ORF">PoB_000433100</name>
</gene>
<keyword evidence="5 8" id="KW-0472">Membrane</keyword>
<evidence type="ECO:0000256" key="5">
    <source>
        <dbReference type="ARBA" id="ARBA00023136"/>
    </source>
</evidence>
<dbReference type="InterPro" id="IPR017452">
    <property type="entry name" value="GPCR_Rhodpsn_7TM"/>
</dbReference>
<dbReference type="InterPro" id="IPR000276">
    <property type="entry name" value="GPCR_Rhodpsn"/>
</dbReference>
<dbReference type="Gene3D" id="1.20.1070.10">
    <property type="entry name" value="Rhodopsin 7-helix transmembrane proteins"/>
    <property type="match status" value="1"/>
</dbReference>
<dbReference type="PRINTS" id="PR00237">
    <property type="entry name" value="GPCRRHODOPSN"/>
</dbReference>
<dbReference type="GO" id="GO:0005886">
    <property type="term" value="C:plasma membrane"/>
    <property type="evidence" value="ECO:0007669"/>
    <property type="project" value="TreeGrafter"/>
</dbReference>
<organism evidence="10 11">
    <name type="scientific">Plakobranchus ocellatus</name>
    <dbReference type="NCBI Taxonomy" id="259542"/>
    <lineage>
        <taxon>Eukaryota</taxon>
        <taxon>Metazoa</taxon>
        <taxon>Spiralia</taxon>
        <taxon>Lophotrochozoa</taxon>
        <taxon>Mollusca</taxon>
        <taxon>Gastropoda</taxon>
        <taxon>Heterobranchia</taxon>
        <taxon>Euthyneura</taxon>
        <taxon>Panpulmonata</taxon>
        <taxon>Sacoglossa</taxon>
        <taxon>Placobranchoidea</taxon>
        <taxon>Plakobranchidae</taxon>
        <taxon>Plakobranchus</taxon>
    </lineage>
</organism>
<evidence type="ECO:0000256" key="4">
    <source>
        <dbReference type="ARBA" id="ARBA00023040"/>
    </source>
</evidence>
<evidence type="ECO:0000256" key="7">
    <source>
        <dbReference type="ARBA" id="ARBA00023224"/>
    </source>
</evidence>
<keyword evidence="6 10" id="KW-0675">Receptor</keyword>
<proteinExistence type="predicted"/>
<dbReference type="SUPFAM" id="SSF81321">
    <property type="entry name" value="Family A G protein-coupled receptor-like"/>
    <property type="match status" value="1"/>
</dbReference>
<dbReference type="PANTHER" id="PTHR24238:SF75">
    <property type="entry name" value="CHOLECYSTOKININ-LIKE RECEPTOR AT 17D1-RELATED"/>
    <property type="match status" value="1"/>
</dbReference>
<keyword evidence="2 8" id="KW-0812">Transmembrane</keyword>
<keyword evidence="4" id="KW-0297">G-protein coupled receptor</keyword>
<keyword evidence="7" id="KW-0807">Transducer</keyword>
<dbReference type="PANTHER" id="PTHR24238">
    <property type="entry name" value="G-PROTEIN COUPLED RECEPTOR"/>
    <property type="match status" value="1"/>
</dbReference>
<protein>
    <submittedName>
        <fullName evidence="10">Cholecystokinin receptor type a</fullName>
    </submittedName>
</protein>
<dbReference type="AlphaFoldDB" id="A0AAV3XQ05"/>
<comment type="caution">
    <text evidence="10">The sequence shown here is derived from an EMBL/GenBank/DDBJ whole genome shotgun (WGS) entry which is preliminary data.</text>
</comment>
<dbReference type="PROSITE" id="PS50262">
    <property type="entry name" value="G_PROTEIN_RECEP_F1_2"/>
    <property type="match status" value="1"/>
</dbReference>
<keyword evidence="11" id="KW-1185">Reference proteome</keyword>
<evidence type="ECO:0000313" key="10">
    <source>
        <dbReference type="EMBL" id="GFN77825.1"/>
    </source>
</evidence>
<dbReference type="EMBL" id="BLXT01000501">
    <property type="protein sequence ID" value="GFN77825.1"/>
    <property type="molecule type" value="Genomic_DNA"/>
</dbReference>
<evidence type="ECO:0000256" key="3">
    <source>
        <dbReference type="ARBA" id="ARBA00022989"/>
    </source>
</evidence>
<evidence type="ECO:0000256" key="6">
    <source>
        <dbReference type="ARBA" id="ARBA00023170"/>
    </source>
</evidence>
<feature type="transmembrane region" description="Helical" evidence="8">
    <location>
        <begin position="121"/>
        <end position="146"/>
    </location>
</feature>
<feature type="domain" description="G-protein coupled receptors family 1 profile" evidence="9">
    <location>
        <begin position="100"/>
        <end position="168"/>
    </location>
</feature>
<dbReference type="GO" id="GO:0008188">
    <property type="term" value="F:neuropeptide receptor activity"/>
    <property type="evidence" value="ECO:0007669"/>
    <property type="project" value="TreeGrafter"/>
</dbReference>
<dbReference type="Proteomes" id="UP000735302">
    <property type="component" value="Unassembled WGS sequence"/>
</dbReference>
<sequence>MNEGTPSILSPNVGPLEMFTMPTSEAKRIYEKSDNILSNFSFLGLNDTIGIFSDANGSDLNMNATRNNGSMGRGGPPPWDLSMKLQIPAYALIFLLSVVGNILVIVTVVQNKKMRSVTNVFLLNLSVSDLLLAVFCMPFTLVPIYLRNFIFGEVMCIAVRYMQGSLKC</sequence>
<comment type="subcellular location">
    <subcellularLocation>
        <location evidence="1">Membrane</location>
        <topology evidence="1">Multi-pass membrane protein</topology>
    </subcellularLocation>
</comment>
<reference evidence="10 11" key="1">
    <citation type="journal article" date="2021" name="Elife">
        <title>Chloroplast acquisition without the gene transfer in kleptoplastic sea slugs, Plakobranchus ocellatus.</title>
        <authorList>
            <person name="Maeda T."/>
            <person name="Takahashi S."/>
            <person name="Yoshida T."/>
            <person name="Shimamura S."/>
            <person name="Takaki Y."/>
            <person name="Nagai Y."/>
            <person name="Toyoda A."/>
            <person name="Suzuki Y."/>
            <person name="Arimoto A."/>
            <person name="Ishii H."/>
            <person name="Satoh N."/>
            <person name="Nishiyama T."/>
            <person name="Hasebe M."/>
            <person name="Maruyama T."/>
            <person name="Minagawa J."/>
            <person name="Obokata J."/>
            <person name="Shigenobu S."/>
        </authorList>
    </citation>
    <scope>NUCLEOTIDE SEQUENCE [LARGE SCALE GENOMIC DNA]</scope>
</reference>
<dbReference type="Pfam" id="PF00001">
    <property type="entry name" value="7tm_1"/>
    <property type="match status" value="1"/>
</dbReference>
<evidence type="ECO:0000313" key="11">
    <source>
        <dbReference type="Proteomes" id="UP000735302"/>
    </source>
</evidence>
<evidence type="ECO:0000256" key="2">
    <source>
        <dbReference type="ARBA" id="ARBA00022692"/>
    </source>
</evidence>
<evidence type="ECO:0000259" key="9">
    <source>
        <dbReference type="PROSITE" id="PS50262"/>
    </source>
</evidence>
<name>A0AAV3XQ05_9GAST</name>